<dbReference type="STRING" id="759273.H1W5H3"/>
<evidence type="ECO:0000313" key="1">
    <source>
        <dbReference type="EMBL" id="CCF47737.1"/>
    </source>
</evidence>
<gene>
    <name evidence="1" type="ORF">CH063_16007</name>
</gene>
<dbReference type="HOGENOM" id="CLU_178674_0_0_1"/>
<dbReference type="Gene3D" id="3.20.10.10">
    <property type="entry name" value="D-amino Acid Aminotransferase, subunit A, domain 2"/>
    <property type="match status" value="1"/>
</dbReference>
<evidence type="ECO:0000313" key="2">
    <source>
        <dbReference type="Proteomes" id="UP000007174"/>
    </source>
</evidence>
<proteinExistence type="predicted"/>
<dbReference type="EMBL" id="CACQ02010088">
    <property type="protein sequence ID" value="CCF47737.1"/>
    <property type="molecule type" value="Genomic_DNA"/>
</dbReference>
<dbReference type="VEuPathDB" id="FungiDB:CH63R_11132"/>
<name>H1W5H3_COLHI</name>
<feature type="non-terminal residue" evidence="1">
    <location>
        <position position="1"/>
    </location>
</feature>
<organism evidence="1 2">
    <name type="scientific">Colletotrichum higginsianum (strain IMI 349063)</name>
    <name type="common">Crucifer anthracnose fungus</name>
    <dbReference type="NCBI Taxonomy" id="759273"/>
    <lineage>
        <taxon>Eukaryota</taxon>
        <taxon>Fungi</taxon>
        <taxon>Dikarya</taxon>
        <taxon>Ascomycota</taxon>
        <taxon>Pezizomycotina</taxon>
        <taxon>Sordariomycetes</taxon>
        <taxon>Hypocreomycetidae</taxon>
        <taxon>Glomerellales</taxon>
        <taxon>Glomerellaceae</taxon>
        <taxon>Colletotrichum</taxon>
        <taxon>Colletotrichum destructivum species complex</taxon>
    </lineage>
</organism>
<sequence>SLVAAAGAQERVSSAKAGEETVTFIPEGQDEAGDICLRLLSTLKGIQLGKLKDEFGWNVAVGAADGTAVVGEQKTNGSA</sequence>
<evidence type="ECO:0008006" key="3">
    <source>
        <dbReference type="Google" id="ProtNLM"/>
    </source>
</evidence>
<dbReference type="Proteomes" id="UP000007174">
    <property type="component" value="Unassembled WGS sequence"/>
</dbReference>
<reference evidence="2" key="1">
    <citation type="journal article" date="2012" name="Nat. Genet.">
        <title>Lifestyle transitions in plant pathogenic Colletotrichum fungi deciphered by genome and transcriptome analyses.</title>
        <authorList>
            <person name="O'Connell R.J."/>
            <person name="Thon M.R."/>
            <person name="Hacquard S."/>
            <person name="Amyotte S.G."/>
            <person name="Kleemann J."/>
            <person name="Torres M.F."/>
            <person name="Damm U."/>
            <person name="Buiate E.A."/>
            <person name="Epstein L."/>
            <person name="Alkan N."/>
            <person name="Altmueller J."/>
            <person name="Alvarado-Balderrama L."/>
            <person name="Bauser C.A."/>
            <person name="Becker C."/>
            <person name="Birren B.W."/>
            <person name="Chen Z."/>
            <person name="Choi J."/>
            <person name="Crouch J.A."/>
            <person name="Duvick J.P."/>
            <person name="Farman M.A."/>
            <person name="Gan P."/>
            <person name="Heiman D."/>
            <person name="Henrissat B."/>
            <person name="Howard R.J."/>
            <person name="Kabbage M."/>
            <person name="Koch C."/>
            <person name="Kracher B."/>
            <person name="Kubo Y."/>
            <person name="Law A.D."/>
            <person name="Lebrun M.-H."/>
            <person name="Lee Y.-H."/>
            <person name="Miyara I."/>
            <person name="Moore N."/>
            <person name="Neumann U."/>
            <person name="Nordstroem K."/>
            <person name="Panaccione D.G."/>
            <person name="Panstruga R."/>
            <person name="Place M."/>
            <person name="Proctor R.H."/>
            <person name="Prusky D."/>
            <person name="Rech G."/>
            <person name="Reinhardt R."/>
            <person name="Rollins J.A."/>
            <person name="Rounsley S."/>
            <person name="Schardl C.L."/>
            <person name="Schwartz D.C."/>
            <person name="Shenoy N."/>
            <person name="Shirasu K."/>
            <person name="Sikhakolli U.R."/>
            <person name="Stueber K."/>
            <person name="Sukno S.A."/>
            <person name="Sweigard J.A."/>
            <person name="Takano Y."/>
            <person name="Takahara H."/>
            <person name="Trail F."/>
            <person name="van der Does H.C."/>
            <person name="Voll L.M."/>
            <person name="Will I."/>
            <person name="Young S."/>
            <person name="Zeng Q."/>
            <person name="Zhang J."/>
            <person name="Zhou S."/>
            <person name="Dickman M.B."/>
            <person name="Schulze-Lefert P."/>
            <person name="Ver Loren van Themaat E."/>
            <person name="Ma L.-J."/>
            <person name="Vaillancourt L.J."/>
        </authorList>
    </citation>
    <scope>NUCLEOTIDE SEQUENCE [LARGE SCALE GENOMIC DNA]</scope>
    <source>
        <strain evidence="2">IMI 349063</strain>
    </source>
</reference>
<protein>
    <recommendedName>
        <fullName evidence="3">Branched-chain amino acid aminotransferase</fullName>
    </recommendedName>
</protein>
<dbReference type="InterPro" id="IPR043132">
    <property type="entry name" value="BCAT-like_C"/>
</dbReference>
<accession>H1W5H3</accession>
<dbReference type="eggNOG" id="ENOG502RP01">
    <property type="taxonomic scope" value="Eukaryota"/>
</dbReference>
<dbReference type="AlphaFoldDB" id="H1W5H3"/>